<evidence type="ECO:0000256" key="1">
    <source>
        <dbReference type="SAM" id="MobiDB-lite"/>
    </source>
</evidence>
<dbReference type="GO" id="GO:0003723">
    <property type="term" value="F:RNA binding"/>
    <property type="evidence" value="ECO:0007669"/>
    <property type="project" value="InterPro"/>
</dbReference>
<dbReference type="GO" id="GO:0003690">
    <property type="term" value="F:double-stranded DNA binding"/>
    <property type="evidence" value="ECO:0007669"/>
    <property type="project" value="InterPro"/>
</dbReference>
<proteinExistence type="predicted"/>
<evidence type="ECO:0000259" key="2">
    <source>
        <dbReference type="SMART" id="SM00343"/>
    </source>
</evidence>
<feature type="region of interest" description="Disordered" evidence="1">
    <location>
        <begin position="411"/>
        <end position="459"/>
    </location>
</feature>
<organism evidence="3 4">
    <name type="scientific">Araneus ventricosus</name>
    <name type="common">Orbweaver spider</name>
    <name type="synonym">Epeira ventricosa</name>
    <dbReference type="NCBI Taxonomy" id="182803"/>
    <lineage>
        <taxon>Eukaryota</taxon>
        <taxon>Metazoa</taxon>
        <taxon>Ecdysozoa</taxon>
        <taxon>Arthropoda</taxon>
        <taxon>Chelicerata</taxon>
        <taxon>Arachnida</taxon>
        <taxon>Araneae</taxon>
        <taxon>Araneomorphae</taxon>
        <taxon>Entelegynae</taxon>
        <taxon>Araneoidea</taxon>
        <taxon>Araneidae</taxon>
        <taxon>Araneus</taxon>
    </lineage>
</organism>
<feature type="compositionally biased region" description="Acidic residues" evidence="1">
    <location>
        <begin position="428"/>
        <end position="442"/>
    </location>
</feature>
<dbReference type="SMART" id="SM00343">
    <property type="entry name" value="ZnF_C2HC"/>
    <property type="match status" value="2"/>
</dbReference>
<dbReference type="OrthoDB" id="6434572at2759"/>
<feature type="domain" description="CCHC-type" evidence="2">
    <location>
        <begin position="201"/>
        <end position="217"/>
    </location>
</feature>
<dbReference type="InterPro" id="IPR042509">
    <property type="entry name" value="ZCCHC3"/>
</dbReference>
<keyword evidence="4" id="KW-1185">Reference proteome</keyword>
<protein>
    <recommendedName>
        <fullName evidence="2">CCHC-type domain-containing protein</fullName>
    </recommendedName>
</protein>
<evidence type="ECO:0000313" key="3">
    <source>
        <dbReference type="EMBL" id="GBM79333.1"/>
    </source>
</evidence>
<dbReference type="AlphaFoldDB" id="A0A4Y2INC2"/>
<gene>
    <name evidence="3" type="ORF">AVEN_32948_1</name>
</gene>
<sequence length="459" mass="50601">MGKKRNSPFSGHHNDNIKQADTPFDTFFILKRTTKTNESFHTVSPFLVEKAIATNLGSTKSTRKLRSGDLLIEIATRKQAQQIIQLKSLDTIPVTVSAHATLNSSKGVISCGELLHVPMEEVLKGFQPQGVTHVQRIKLRRNGHLIDTKHLILTFHSPKIPDSVRAGYIKLTVRPYIPNPLRCYKCQRFGHSKASCRGTLTCARCAEAGHDSSDCTASEKCVNCKARRLVKSRTPAPGTSYASAVGKKLETTSTHILPTILPSVPYKASYTPSEICPRSIDPALKLSLVDTHKETVSSQFKFPESNKNPPDFSDFTTVTNRKKLKKDSQVYMANKTDNVSQIYKTPQLPDKEKVSSLKLGTNSSRHVSNSVIKTSHTTVNDSTTSRVHSVDTELLPMAVLPPLEKMILQSRGSDADTEMSSSSASEGDTLEYDMSEDLEDTPENVCPTTPPPPSTARKR</sequence>
<dbReference type="Proteomes" id="UP000499080">
    <property type="component" value="Unassembled WGS sequence"/>
</dbReference>
<feature type="domain" description="CCHC-type" evidence="2">
    <location>
        <begin position="182"/>
        <end position="198"/>
    </location>
</feature>
<dbReference type="GO" id="GO:0008270">
    <property type="term" value="F:zinc ion binding"/>
    <property type="evidence" value="ECO:0007669"/>
    <property type="project" value="InterPro"/>
</dbReference>
<dbReference type="SUPFAM" id="SSF57756">
    <property type="entry name" value="Retrovirus zinc finger-like domains"/>
    <property type="match status" value="1"/>
</dbReference>
<comment type="caution">
    <text evidence="3">The sequence shown here is derived from an EMBL/GenBank/DDBJ whole genome shotgun (WGS) entry which is preliminary data.</text>
</comment>
<dbReference type="EMBL" id="BGPR01002817">
    <property type="protein sequence ID" value="GBM79333.1"/>
    <property type="molecule type" value="Genomic_DNA"/>
</dbReference>
<dbReference type="InterPro" id="IPR036875">
    <property type="entry name" value="Znf_CCHC_sf"/>
</dbReference>
<evidence type="ECO:0000313" key="4">
    <source>
        <dbReference type="Proteomes" id="UP000499080"/>
    </source>
</evidence>
<reference evidence="3 4" key="1">
    <citation type="journal article" date="2019" name="Sci. Rep.">
        <title>Orb-weaving spider Araneus ventricosus genome elucidates the spidroin gene catalogue.</title>
        <authorList>
            <person name="Kono N."/>
            <person name="Nakamura H."/>
            <person name="Ohtoshi R."/>
            <person name="Moran D.A.P."/>
            <person name="Shinohara A."/>
            <person name="Yoshida Y."/>
            <person name="Fujiwara M."/>
            <person name="Mori M."/>
            <person name="Tomita M."/>
            <person name="Arakawa K."/>
        </authorList>
    </citation>
    <scope>NUCLEOTIDE SEQUENCE [LARGE SCALE GENOMIC DNA]</scope>
</reference>
<dbReference type="Gene3D" id="4.10.60.10">
    <property type="entry name" value="Zinc finger, CCHC-type"/>
    <property type="match status" value="1"/>
</dbReference>
<dbReference type="GO" id="GO:0002218">
    <property type="term" value="P:activation of innate immune response"/>
    <property type="evidence" value="ECO:0007669"/>
    <property type="project" value="InterPro"/>
</dbReference>
<dbReference type="PANTHER" id="PTHR22639:SF3">
    <property type="entry name" value="ZINC FINGER CCHC DOMAIN-CONTAINING PROTEIN 3"/>
    <property type="match status" value="1"/>
</dbReference>
<dbReference type="PANTHER" id="PTHR22639">
    <property type="entry name" value="GAG-RELATED PROTEIN"/>
    <property type="match status" value="1"/>
</dbReference>
<feature type="compositionally biased region" description="Pro residues" evidence="1">
    <location>
        <begin position="448"/>
        <end position="459"/>
    </location>
</feature>
<name>A0A4Y2INC2_ARAVE</name>
<accession>A0A4Y2INC2</accession>
<dbReference type="InterPro" id="IPR001878">
    <property type="entry name" value="Znf_CCHC"/>
</dbReference>